<sequence length="432" mass="47237">MHLDLGPGRSGEQQLPNRPLRRAVTVPLEHLLLPSPNQMANPSNRILHGVRALRHQRGADGTFFSSSAAALPTGLSALVRQSPGSRPYLFSSSEVWRRAFYSHEAAFSRPASLGGTLRRVFSPVRNCKGNCSSALGATPLGLGRVGGNWLRAGFSSSSKPNAGKAQGILGRSLVAKPLDAVASAASRYREAVGLQIEAFWKRNYLVLVGAAGVVLCIALWRIMFGVASTFVGLSEGMAKYGFLALASAIVAFFGLYVRSRFTINPDKIYRIAMRKLNTSAGILEIMGAPLTGTDVRAYVMSGGGPRLKNFKWRVGGKRCFLIFPIRGSERRGLVSVEAKKKKGQYNIKLLAVDIPMATGPDQRIFLIGDEIEYKVGGGLISELRDPIVKAMAAEKEFEDLDVKEEEEDEKRELEEEERKRQKEMLNLEKEGS</sequence>
<comment type="caution">
    <text evidence="3">The sequence shown here is derived from an EMBL/GenBank/DDBJ whole genome shotgun (WGS) entry which is preliminary data.</text>
</comment>
<protein>
    <recommendedName>
        <fullName evidence="5">Import inner membrane translocase subunit</fullName>
    </recommendedName>
</protein>
<feature type="region of interest" description="Disordered" evidence="1">
    <location>
        <begin position="399"/>
        <end position="432"/>
    </location>
</feature>
<keyword evidence="2" id="KW-0472">Membrane</keyword>
<proteinExistence type="predicted"/>
<feature type="transmembrane region" description="Helical" evidence="2">
    <location>
        <begin position="204"/>
        <end position="231"/>
    </location>
</feature>
<gene>
    <name evidence="3" type="ORF">Taro_039449</name>
</gene>
<evidence type="ECO:0000313" key="3">
    <source>
        <dbReference type="EMBL" id="MQM06624.1"/>
    </source>
</evidence>
<dbReference type="EMBL" id="NMUH01003674">
    <property type="protein sequence ID" value="MQM06624.1"/>
    <property type="molecule type" value="Genomic_DNA"/>
</dbReference>
<feature type="compositionally biased region" description="Acidic residues" evidence="1">
    <location>
        <begin position="399"/>
        <end position="409"/>
    </location>
</feature>
<evidence type="ECO:0000256" key="2">
    <source>
        <dbReference type="SAM" id="Phobius"/>
    </source>
</evidence>
<reference evidence="3" key="1">
    <citation type="submission" date="2017-07" db="EMBL/GenBank/DDBJ databases">
        <title>Taro Niue Genome Assembly and Annotation.</title>
        <authorList>
            <person name="Atibalentja N."/>
            <person name="Keating K."/>
            <person name="Fields C.J."/>
        </authorList>
    </citation>
    <scope>NUCLEOTIDE SEQUENCE</scope>
    <source>
        <strain evidence="3">Niue_2</strain>
        <tissue evidence="3">Leaf</tissue>
    </source>
</reference>
<keyword evidence="4" id="KW-1185">Reference proteome</keyword>
<keyword evidence="2" id="KW-0812">Transmembrane</keyword>
<feature type="transmembrane region" description="Helical" evidence="2">
    <location>
        <begin position="237"/>
        <end position="257"/>
    </location>
</feature>
<evidence type="ECO:0000256" key="1">
    <source>
        <dbReference type="SAM" id="MobiDB-lite"/>
    </source>
</evidence>
<dbReference type="Proteomes" id="UP000652761">
    <property type="component" value="Unassembled WGS sequence"/>
</dbReference>
<dbReference type="PANTHER" id="PTHR36354:SF2">
    <property type="entry name" value="IMPORT INNER MEMBRANE TRANSLOCASE SUBUNIT"/>
    <property type="match status" value="1"/>
</dbReference>
<evidence type="ECO:0000313" key="4">
    <source>
        <dbReference type="Proteomes" id="UP000652761"/>
    </source>
</evidence>
<accession>A0A843WRK9</accession>
<evidence type="ECO:0008006" key="5">
    <source>
        <dbReference type="Google" id="ProtNLM"/>
    </source>
</evidence>
<dbReference type="PANTHER" id="PTHR36354">
    <property type="entry name" value="IMPORT INNER MEMBRANE TRANSLOCASE SUBUNIT"/>
    <property type="match status" value="1"/>
</dbReference>
<keyword evidence="2" id="KW-1133">Transmembrane helix</keyword>
<dbReference type="AlphaFoldDB" id="A0A843WRK9"/>
<name>A0A843WRK9_COLES</name>
<organism evidence="3 4">
    <name type="scientific">Colocasia esculenta</name>
    <name type="common">Wild taro</name>
    <name type="synonym">Arum esculentum</name>
    <dbReference type="NCBI Taxonomy" id="4460"/>
    <lineage>
        <taxon>Eukaryota</taxon>
        <taxon>Viridiplantae</taxon>
        <taxon>Streptophyta</taxon>
        <taxon>Embryophyta</taxon>
        <taxon>Tracheophyta</taxon>
        <taxon>Spermatophyta</taxon>
        <taxon>Magnoliopsida</taxon>
        <taxon>Liliopsida</taxon>
        <taxon>Araceae</taxon>
        <taxon>Aroideae</taxon>
        <taxon>Colocasieae</taxon>
        <taxon>Colocasia</taxon>
    </lineage>
</organism>
<feature type="compositionally biased region" description="Basic and acidic residues" evidence="1">
    <location>
        <begin position="410"/>
        <end position="432"/>
    </location>
</feature>
<dbReference type="OrthoDB" id="2016421at2759"/>